<keyword evidence="5" id="KW-0378">Hydrolase</keyword>
<feature type="coiled-coil region" evidence="7">
    <location>
        <begin position="533"/>
        <end position="560"/>
    </location>
</feature>
<accession>A0A1Y1Z6Q3</accession>
<dbReference type="EC" id="3.4.19.12" evidence="2"/>
<evidence type="ECO:0000259" key="11">
    <source>
        <dbReference type="Pfam" id="PF20255"/>
    </source>
</evidence>
<feature type="compositionally biased region" description="Basic and acidic residues" evidence="8">
    <location>
        <begin position="2820"/>
        <end position="2831"/>
    </location>
</feature>
<dbReference type="GO" id="GO:0004843">
    <property type="term" value="F:cysteine-type deubiquitinase activity"/>
    <property type="evidence" value="ECO:0007669"/>
    <property type="project" value="UniProtKB-EC"/>
</dbReference>
<feature type="region of interest" description="Disordered" evidence="8">
    <location>
        <begin position="2808"/>
        <end position="2831"/>
    </location>
</feature>
<keyword evidence="7" id="KW-0175">Coiled coil</keyword>
<dbReference type="GO" id="GO:0006508">
    <property type="term" value="P:proteolysis"/>
    <property type="evidence" value="ECO:0007669"/>
    <property type="project" value="UniProtKB-KW"/>
</dbReference>
<dbReference type="Pfam" id="PF20255">
    <property type="entry name" value="DUF6606"/>
    <property type="match status" value="1"/>
</dbReference>
<evidence type="ECO:0000256" key="6">
    <source>
        <dbReference type="ARBA" id="ARBA00022807"/>
    </source>
</evidence>
<evidence type="ECO:0000313" key="13">
    <source>
        <dbReference type="Proteomes" id="UP000193144"/>
    </source>
</evidence>
<keyword evidence="3" id="KW-0645">Protease</keyword>
<evidence type="ECO:0000259" key="9">
    <source>
        <dbReference type="Pfam" id="PF12340"/>
    </source>
</evidence>
<evidence type="ECO:0000313" key="12">
    <source>
        <dbReference type="EMBL" id="ORY05485.1"/>
    </source>
</evidence>
<evidence type="ECO:0000256" key="4">
    <source>
        <dbReference type="ARBA" id="ARBA00022786"/>
    </source>
</evidence>
<evidence type="ECO:0000256" key="5">
    <source>
        <dbReference type="ARBA" id="ARBA00022801"/>
    </source>
</evidence>
<feature type="domain" description="DUF6606" evidence="11">
    <location>
        <begin position="16"/>
        <end position="257"/>
    </location>
</feature>
<keyword evidence="4" id="KW-0833">Ubl conjugation pathway</keyword>
<dbReference type="OrthoDB" id="3182339at2759"/>
<keyword evidence="6" id="KW-0788">Thiol protease</keyword>
<dbReference type="Pfam" id="PF12340">
    <property type="entry name" value="DUF3638"/>
    <property type="match status" value="1"/>
</dbReference>
<dbReference type="Proteomes" id="UP000193144">
    <property type="component" value="Unassembled WGS sequence"/>
</dbReference>
<evidence type="ECO:0000256" key="3">
    <source>
        <dbReference type="ARBA" id="ARBA00022670"/>
    </source>
</evidence>
<protein>
    <recommendedName>
        <fullName evidence="2">ubiquitinyl hydrolase 1</fullName>
        <ecNumber evidence="2">3.4.19.12</ecNumber>
    </recommendedName>
</protein>
<dbReference type="EMBL" id="MCFA01000125">
    <property type="protein sequence ID" value="ORY05485.1"/>
    <property type="molecule type" value="Genomic_DNA"/>
</dbReference>
<sequence length="2831" mass="321300">MFSLLYRQPALSPVYSLPQNGEDPQAVAHETTLLGLVLDGVGRFKAHVAAEYRDSIDSALRGIARLQDMRSVDGSVNETKLLDYLCDLDKEGDFLPIHVKGQNAAVIATRQQHSKFFAGFELSPKDRDVICSKGRLRRCFPEFCVSVPMKTLEEYGCRVHLARTMSKMSCRRAEELKIKGRDQSDSRSVTELLGTILAVMGDTAPILNLWKNTREEVLWWNATVPQTRTPVQLLVRVALQRSLCCNSNTSSIYKEFLGPSISQVSGAFNLPSDWIYCMTAKLSRRLLKLDQNIEYHWLKDVDIAIRNARETITDRWKVISDEPNSVLGLEPLQNMKFENDVAISHPQLDHYIRQVGSFSTTVSQLSFEPPILGFQYARDTLPSLPTGIRGEGTGFRLLAFEQWIKSSLSSWLDSQSTDEEACGKLNQAMQSYYGIALQRYHGCPEGLSVMILTTVEMWIGIDKLTTWRHGLISDCDPGIRCDHLQSLIVPLKREMERLNEIEKYVQSCWDCAIPDYPSIFSSFGQENYLKQIATQAEIDKEKKRAEFNKLKAKYDRLQILSDTMKCDFDKCALKRRAEGFTIQLYEYPLPKNTFKAQSTVFELRVPRPFNDWRNATLFILFEALGSAYDNPVSPKIQARLAHYLPSHYIPVYRRITLISNTKSKPGLSTETSESEVILDNGLNYHYYDVANRSLVVATCNTDDIPHMCTYSLSKGCSTLQKFLFRPFHMPNGISSNNVISRQEFKAMAALPVGYRIQWSNVLTQLHIPVMEFKKRDTVLMLLQISRQAGPPLQNSAFATSFLDESWESCQNMYALIALGTRVLTLAISPAVISRSLDLLNQSPSATLRWIHRLQDNAKQTFEVACACVDSFDVDDNYLQNLLANHAQASILIEASIVIQDTLHSALRSGDDHRRRALQRWTRLLFRSYPILLAEISRGQHRCLDIAIYLDGTGYWVTARTAQAPNGKSFTLHYNLLTAELLVDGVPLSRLPPKYQQHPRYETLFGKVTLKVMPSSLPGMQFSTRKPHRGYTLHFGISDTFSDNLFLVATKDTGMFDLIPPVVFENKLPHHFIHDYTHWHNRKSRTIEFRPKGSPWESSPIHWTMKNEGTFWTMRKDDQFLLNSVGPSAKYLSSLMVSLESADHIHHLLDCGANRLEVQSRQYRGFSVDPSQSPGTLCGLVSKMVLRNAQNRRKVLILDGKASWGSSSTGHIQVSVQHGTSRKVYQFEIDTLLGRLVGTGDLQSPLILARFHALTSYSLPDPLTGKTGTEEAISILTSSSVRSFDSLSQNNLDVLFNIAKFTPARTYFPTYDHVMENVAWDTSLSFLSQHGWYYTCVKSLLDQASSTKFFYPSQYIEPNKLDRVDAHLGQRHLVRTATYRVCGNGAEDHTTEFDASYVNLEHQLPSERSTLSREIGILLCKRAQSLPQAVVPNLEDHLWKLLNEFQDTQGPKHPLSTESIGYDDTKHSLRQYLCRFHRVFGNQPTVLNKYQVMICLATLAYAKEADGQAMQMLAAFYNIPSVGSIEIPDFGCFQLYKDRKAKTSSLRSILKKHRLPFENSTESILQIMRGETHAQLHVRRKGVFEEKQQKAINEFMTAIEAQWVRETPRTPNGKTVKTYVNVTAAMVEVELQWKQWYRNHLFYEYLRKISKALQKCAVKPILGQENQIRTSPAHQSRNTLPFIAEQDLFEHQAPVCPDIPDTTSELVECVGIKTPRGQSMIRLVQQLRQQAVRPYEDKYVQDLRDSLSSLREHNAGHVLCSMGPDALGNLLRQNLGECKAAVDHIYQSLQTAVGVKPDSLFVENDYSIRDTAMAAMPPRISPLFFLQQLTVEKWKLLSQQWKSALISYGIALKMLQRAERLIKARHNEVDLLQELQNIGHTNWNPGDRPEILLLEVESGIMIRAVQEDIAAMMRAPPEDENAVMQLNMGEGKSSVIAPMIAAHLANGSMLVRVIVGKPQAKELFRIPSSRLGGLLGHRIYQMPFSRSLALSTTDAQEVDRLYRECAQKRGILLLQPEHILSFKLIGLECLISGEEELGRVLLVTQHFFDNESRDIVDESDENFSPKFELIYTMGTQRPIGLSLERWYIIQRVLGIVARVGVKIQKDLPMSEISQEICNTGLHGLPITRQGPRPRESVYGYITEAKPWPDEIETIEESTYFKESGSQILFLLRDLFAKGVLGFAFCQKRWRVNYGLDLNRRPRTRLAVPYRAKDSPSARAEFSHPDVVIILTCLSYHYGGLSDEDLFLAFDRLVMSDQADMEYYEWVRDAPNLDTSFHRLAGVNLKDRVQNVVDYFLAFIVHPTTGLSGTNDSRHLLPLDVAHLDLEKQRHTNALVLEQLLQPENTVALMERARDTDGSDAEILLRLVTSMVPDVQVVLDVGAQILELTDIQVAKAWLHILSAESGINAVIFFNESDDLCVIDHVCLVFLDESHTRGTDLKLPDYYRAAVTLGANLTKERLVQACMRIIKLGRGQSVVFCIPEEIQTKIRVVNRSRDNRSIGVSDFLRWSVSETWADLRRGMGLWAIQGARSQRQKKMWAEATTSTNIYMTQGQAEMFLEDEAETLERRYKPVNTEDAGNELDHLFLDANVDSDLTAIERQYKAFATTDIDSSSLQEEQEREVAPEIEQERQKFPCSIYVTEDYKRTVKLGDLDPCVDSYQRPIQWVLTSNGGGNAQRVKNLVIISPYEVQELMPKIKESKRLKLFTIPSLPTTWHLPDALRLQLNLFAGQLYFGSYEDYEQTSEDGLEVEEDGFMDKKGVNGSSPKLKQSPVPFLKVFLSKIRRDCEDIGKTHWGRILGGEILTLSDFPKQETDDDVGGGDGRDEAGRLGAK</sequence>
<evidence type="ECO:0000259" key="10">
    <source>
        <dbReference type="Pfam" id="PF12359"/>
    </source>
</evidence>
<dbReference type="InterPro" id="IPR051346">
    <property type="entry name" value="OTU_Deubiquitinase"/>
</dbReference>
<evidence type="ECO:0000256" key="2">
    <source>
        <dbReference type="ARBA" id="ARBA00012759"/>
    </source>
</evidence>
<dbReference type="PANTHER" id="PTHR13367">
    <property type="entry name" value="UBIQUITIN THIOESTERASE"/>
    <property type="match status" value="1"/>
</dbReference>
<name>A0A1Y1Z6Q3_9PLEO</name>
<comment type="catalytic activity">
    <reaction evidence="1">
        <text>Thiol-dependent hydrolysis of ester, thioester, amide, peptide and isopeptide bonds formed by the C-terminal Gly of ubiquitin (a 76-residue protein attached to proteins as an intracellular targeting signal).</text>
        <dbReference type="EC" id="3.4.19.12"/>
    </reaction>
</comment>
<reference evidence="12 13" key="1">
    <citation type="submission" date="2016-07" db="EMBL/GenBank/DDBJ databases">
        <title>Pervasive Adenine N6-methylation of Active Genes in Fungi.</title>
        <authorList>
            <consortium name="DOE Joint Genome Institute"/>
            <person name="Mondo S.J."/>
            <person name="Dannebaum R.O."/>
            <person name="Kuo R.C."/>
            <person name="Labutti K."/>
            <person name="Haridas S."/>
            <person name="Kuo A."/>
            <person name="Salamov A."/>
            <person name="Ahrendt S.R."/>
            <person name="Lipzen A."/>
            <person name="Sullivan W."/>
            <person name="Andreopoulos W.B."/>
            <person name="Clum A."/>
            <person name="Lindquist E."/>
            <person name="Daum C."/>
            <person name="Ramamoorthy G.K."/>
            <person name="Gryganskyi A."/>
            <person name="Culley D."/>
            <person name="Magnuson J.K."/>
            <person name="James T.Y."/>
            <person name="O'Malley M.A."/>
            <person name="Stajich J.E."/>
            <person name="Spatafora J.W."/>
            <person name="Visel A."/>
            <person name="Grigoriev I.V."/>
        </authorList>
    </citation>
    <scope>NUCLEOTIDE SEQUENCE [LARGE SCALE GENOMIC DNA]</scope>
    <source>
        <strain evidence="12 13">CBS 115471</strain>
    </source>
</reference>
<feature type="domain" description="DUF3638" evidence="9">
    <location>
        <begin position="1879"/>
        <end position="2099"/>
    </location>
</feature>
<keyword evidence="13" id="KW-1185">Reference proteome</keyword>
<dbReference type="Pfam" id="PF12359">
    <property type="entry name" value="DUF3645"/>
    <property type="match status" value="1"/>
</dbReference>
<dbReference type="STRING" id="1231657.A0A1Y1Z6Q3"/>
<evidence type="ECO:0000256" key="7">
    <source>
        <dbReference type="SAM" id="Coils"/>
    </source>
</evidence>
<proteinExistence type="predicted"/>
<feature type="domain" description="DUF3645" evidence="10">
    <location>
        <begin position="2199"/>
        <end position="2230"/>
    </location>
</feature>
<dbReference type="InterPro" id="IPR046541">
    <property type="entry name" value="DUF6606"/>
</dbReference>
<evidence type="ECO:0000256" key="8">
    <source>
        <dbReference type="SAM" id="MobiDB-lite"/>
    </source>
</evidence>
<dbReference type="InterPro" id="IPR022099">
    <property type="entry name" value="DUF3638"/>
</dbReference>
<gene>
    <name evidence="12" type="ORF">BCR34DRAFT_675636</name>
</gene>
<comment type="caution">
    <text evidence="12">The sequence shown here is derived from an EMBL/GenBank/DDBJ whole genome shotgun (WGS) entry which is preliminary data.</text>
</comment>
<dbReference type="InterPro" id="IPR022105">
    <property type="entry name" value="DUF3645"/>
</dbReference>
<evidence type="ECO:0000256" key="1">
    <source>
        <dbReference type="ARBA" id="ARBA00000707"/>
    </source>
</evidence>
<dbReference type="PANTHER" id="PTHR13367:SF34">
    <property type="match status" value="1"/>
</dbReference>
<organism evidence="12 13">
    <name type="scientific">Clohesyomyces aquaticus</name>
    <dbReference type="NCBI Taxonomy" id="1231657"/>
    <lineage>
        <taxon>Eukaryota</taxon>
        <taxon>Fungi</taxon>
        <taxon>Dikarya</taxon>
        <taxon>Ascomycota</taxon>
        <taxon>Pezizomycotina</taxon>
        <taxon>Dothideomycetes</taxon>
        <taxon>Pleosporomycetidae</taxon>
        <taxon>Pleosporales</taxon>
        <taxon>Lindgomycetaceae</taxon>
        <taxon>Clohesyomyces</taxon>
    </lineage>
</organism>